<evidence type="ECO:0000313" key="1">
    <source>
        <dbReference type="EMBL" id="KHG08074.1"/>
    </source>
</evidence>
<gene>
    <name evidence="2" type="ORF">F383_06745</name>
    <name evidence="1" type="ORF">F383_12965</name>
</gene>
<dbReference type="EMBL" id="JRRC01488208">
    <property type="protein sequence ID" value="KHG08074.1"/>
    <property type="molecule type" value="Genomic_DNA"/>
</dbReference>
<dbReference type="Proteomes" id="UP000032142">
    <property type="component" value="Unassembled WGS sequence"/>
</dbReference>
<name>A0A0B0N883_GOSAR</name>
<evidence type="ECO:0000313" key="3">
    <source>
        <dbReference type="Proteomes" id="UP000032142"/>
    </source>
</evidence>
<reference evidence="3" key="2">
    <citation type="submission" date="2014-09" db="EMBL/GenBank/DDBJ databases">
        <authorList>
            <person name="Mudge J."/>
            <person name="Ramaraj T."/>
            <person name="Lindquist I.E."/>
            <person name="Bharti A.K."/>
            <person name="Sundararajan A."/>
            <person name="Cameron C.T."/>
            <person name="Woodward J.E."/>
            <person name="May G.D."/>
            <person name="Brubaker C."/>
            <person name="Broadhvest J."/>
            <person name="Wilkins T.A."/>
        </authorList>
    </citation>
    <scope>NUCLEOTIDE SEQUENCE</scope>
    <source>
        <strain evidence="3">cv. AKA8401</strain>
    </source>
</reference>
<proteinExistence type="predicted"/>
<accession>A0A0B0N883</accession>
<evidence type="ECO:0000313" key="2">
    <source>
        <dbReference type="EMBL" id="KHG17489.1"/>
    </source>
</evidence>
<dbReference type="EMBL" id="KN408359">
    <property type="protein sequence ID" value="KHG17489.1"/>
    <property type="molecule type" value="Genomic_DNA"/>
</dbReference>
<organism evidence="1 3">
    <name type="scientific">Gossypium arboreum</name>
    <name type="common">Tree cotton</name>
    <name type="synonym">Gossypium nanking</name>
    <dbReference type="NCBI Taxonomy" id="29729"/>
    <lineage>
        <taxon>Eukaryota</taxon>
        <taxon>Viridiplantae</taxon>
        <taxon>Streptophyta</taxon>
        <taxon>Embryophyta</taxon>
        <taxon>Tracheophyta</taxon>
        <taxon>Spermatophyta</taxon>
        <taxon>Magnoliopsida</taxon>
        <taxon>eudicotyledons</taxon>
        <taxon>Gunneridae</taxon>
        <taxon>Pentapetalae</taxon>
        <taxon>rosids</taxon>
        <taxon>malvids</taxon>
        <taxon>Malvales</taxon>
        <taxon>Malvaceae</taxon>
        <taxon>Malvoideae</taxon>
        <taxon>Gossypium</taxon>
    </lineage>
</organism>
<dbReference type="AlphaFoldDB" id="A0A0B0N883"/>
<protein>
    <submittedName>
        <fullName evidence="1">Uncharacterized protein</fullName>
    </submittedName>
</protein>
<reference evidence="1" key="1">
    <citation type="submission" date="2014-09" db="EMBL/GenBank/DDBJ databases">
        <title>G. arboreum L. cv. AKA8401 A2 genome assembly version 1.0.</title>
        <authorList>
            <person name="Mudge J."/>
            <person name="Ramaraj T."/>
            <person name="Lindquist I.E."/>
            <person name="Bharti A.K."/>
            <person name="Sundararajan A."/>
            <person name="Cameron C.T."/>
            <person name="Woodward J.E."/>
            <person name="May G.D."/>
            <person name="Brubaker C."/>
            <person name="Broadhvest J."/>
            <person name="Wilkins T.A."/>
        </authorList>
    </citation>
    <scope>NUCLEOTIDE SEQUENCE</scope>
</reference>
<keyword evidence="3" id="KW-1185">Reference proteome</keyword>
<sequence>MVASIWELDRRSLNLLELVAARGERRQKP</sequence>